<comment type="catalytic activity">
    <reaction evidence="3">
        <text>cytidine(34) in elongator tRNA(Met) + acetate + ATP = N(4)-acetylcytidine(34) in elongator tRNA(Met) + AMP + diphosphate</text>
        <dbReference type="Rhea" id="RHEA:58144"/>
        <dbReference type="Rhea" id="RHEA-COMP:10693"/>
        <dbReference type="Rhea" id="RHEA-COMP:10694"/>
        <dbReference type="ChEBI" id="CHEBI:30089"/>
        <dbReference type="ChEBI" id="CHEBI:30616"/>
        <dbReference type="ChEBI" id="CHEBI:33019"/>
        <dbReference type="ChEBI" id="CHEBI:74900"/>
        <dbReference type="ChEBI" id="CHEBI:82748"/>
        <dbReference type="ChEBI" id="CHEBI:456215"/>
    </reaction>
</comment>
<organism evidence="4 5">
    <name type="scientific">Falseniella ignava</name>
    <dbReference type="NCBI Taxonomy" id="137730"/>
    <lineage>
        <taxon>Bacteria</taxon>
        <taxon>Bacillati</taxon>
        <taxon>Bacillota</taxon>
        <taxon>Bacilli</taxon>
        <taxon>Lactobacillales</taxon>
        <taxon>Aerococcaceae</taxon>
        <taxon>Falseniella</taxon>
    </lineage>
</organism>
<dbReference type="Gene3D" id="3.40.50.620">
    <property type="entry name" value="HUPs"/>
    <property type="match status" value="1"/>
</dbReference>
<dbReference type="GO" id="GO:0006400">
    <property type="term" value="P:tRNA modification"/>
    <property type="evidence" value="ECO:0007669"/>
    <property type="project" value="UniProtKB-UniRule"/>
</dbReference>
<dbReference type="OrthoDB" id="9769796at2"/>
<protein>
    <recommendedName>
        <fullName evidence="3">tRNA(Met) cytidine acetate ligase</fullName>
        <ecNumber evidence="3">6.3.4.-</ecNumber>
    </recommendedName>
</protein>
<keyword evidence="3" id="KW-0547">Nucleotide-binding</keyword>
<comment type="caution">
    <text evidence="3">Lacks conserved residue(s) required for the propagation of feature annotation.</text>
</comment>
<keyword evidence="3" id="KW-0694">RNA-binding</keyword>
<dbReference type="Pfam" id="PF05636">
    <property type="entry name" value="HIGH_NTase1"/>
    <property type="match status" value="1"/>
</dbReference>
<dbReference type="EMBL" id="PKHE01000006">
    <property type="protein sequence ID" value="PKY89557.1"/>
    <property type="molecule type" value="Genomic_DNA"/>
</dbReference>
<accession>A0A2I1K1S7</accession>
<dbReference type="GO" id="GO:0016879">
    <property type="term" value="F:ligase activity, forming carbon-nitrogen bonds"/>
    <property type="evidence" value="ECO:0007669"/>
    <property type="project" value="UniProtKB-UniRule"/>
</dbReference>
<feature type="binding site" evidence="3">
    <location>
        <position position="166"/>
    </location>
    <ligand>
        <name>ATP</name>
        <dbReference type="ChEBI" id="CHEBI:30616"/>
    </ligand>
</feature>
<evidence type="ECO:0000313" key="5">
    <source>
        <dbReference type="Proteomes" id="UP000234384"/>
    </source>
</evidence>
<dbReference type="PANTHER" id="PTHR37825">
    <property type="entry name" value="TRNA(MET) CYTIDINE ACETATE LIGASE"/>
    <property type="match status" value="1"/>
</dbReference>
<comment type="subcellular location">
    <subcellularLocation>
        <location evidence="3">Cytoplasm</location>
    </subcellularLocation>
</comment>
<dbReference type="PANTHER" id="PTHR37825:SF1">
    <property type="entry name" value="TRNA(MET) CYTIDINE ACETATE LIGASE"/>
    <property type="match status" value="1"/>
</dbReference>
<dbReference type="GO" id="GO:0000049">
    <property type="term" value="F:tRNA binding"/>
    <property type="evidence" value="ECO:0007669"/>
    <property type="project" value="UniProtKB-KW"/>
</dbReference>
<feature type="binding site" evidence="3">
    <location>
        <position position="105"/>
    </location>
    <ligand>
        <name>ATP</name>
        <dbReference type="ChEBI" id="CHEBI:30616"/>
    </ligand>
</feature>
<sequence>MRYAMKKVGILAEYNPFHRGHQYQLQVIRQQFPEATIIVAMSGNQSQRGEFTLMDKWTRSRYAIEAGADIVVELPVIASLQSADYFADWGMRILSGMGIDTLAFGVETLDLNSLIKIVEEIETNQSMIDLTLQKEMSSGVSYPEAYSRSIEAHLGEVAAEHFNAPNHMLAVRYIQSMKRWNKEVNFMAIPRSQTTFDGETILSGTQIREHYLTTGEIIAVPYPIQVDQGVVLEDYYPYLKYRIMSDQPGGLEQIFDVKNGLGQYIYETNQKANSYDKLVELLTSRRFTRSSIQRKLLRIMLNFTDEKWQQSIDLQQEMPTVRLLGISSRGRVHLRMESLKTTIFTRLNREVSPYYQLNLTLDQIYQNNLKRMINEQNIEKIPFLGK</sequence>
<dbReference type="Proteomes" id="UP000234384">
    <property type="component" value="Unassembled WGS sequence"/>
</dbReference>
<comment type="caution">
    <text evidence="4">The sequence shown here is derived from an EMBL/GenBank/DDBJ whole genome shotgun (WGS) entry which is preliminary data.</text>
</comment>
<keyword evidence="1 3" id="KW-0436">Ligase</keyword>
<keyword evidence="3" id="KW-0067">ATP-binding</keyword>
<comment type="function">
    <text evidence="3">Catalyzes the formation of N(4)-acetylcytidine (ac(4)C) at the wobble position of elongator tRNA(Met), using acetate and ATP as substrates. First activates an acetate ion to form acetyladenylate (Ac-AMP) and then transfers the acetyl group to tRNA to form ac(4)C34.</text>
</comment>
<evidence type="ECO:0000313" key="4">
    <source>
        <dbReference type="EMBL" id="PKY89557.1"/>
    </source>
</evidence>
<dbReference type="EC" id="6.3.4.-" evidence="3"/>
<dbReference type="InterPro" id="IPR014729">
    <property type="entry name" value="Rossmann-like_a/b/a_fold"/>
</dbReference>
<keyword evidence="3" id="KW-0820">tRNA-binding</keyword>
<evidence type="ECO:0000256" key="1">
    <source>
        <dbReference type="ARBA" id="ARBA00022598"/>
    </source>
</evidence>
<proteinExistence type="inferred from homology"/>
<dbReference type="InterPro" id="IPR008513">
    <property type="entry name" value="tRNA(Met)_cyd_acetate_ligase"/>
</dbReference>
<dbReference type="GO" id="GO:0005524">
    <property type="term" value="F:ATP binding"/>
    <property type="evidence" value="ECO:0007669"/>
    <property type="project" value="UniProtKB-KW"/>
</dbReference>
<feature type="binding site" evidence="3">
    <location>
        <position position="191"/>
    </location>
    <ligand>
        <name>ATP</name>
        <dbReference type="ChEBI" id="CHEBI:30616"/>
    </ligand>
</feature>
<name>A0A2I1K1S7_9LACT</name>
<comment type="similarity">
    <text evidence="3">Belongs to the TmcAL family.</text>
</comment>
<reference evidence="4 5" key="1">
    <citation type="submission" date="2017-12" db="EMBL/GenBank/DDBJ databases">
        <title>Phylogenetic diversity of female urinary microbiome.</title>
        <authorList>
            <person name="Thomas-White K."/>
            <person name="Wolfe A.J."/>
        </authorList>
    </citation>
    <scope>NUCLEOTIDE SEQUENCE [LARGE SCALE GENOMIC DNA]</scope>
    <source>
        <strain evidence="4 5">UMB0898</strain>
    </source>
</reference>
<evidence type="ECO:0000256" key="2">
    <source>
        <dbReference type="ARBA" id="ARBA00022694"/>
    </source>
</evidence>
<feature type="binding site" evidence="3">
    <location>
        <begin position="11"/>
        <end position="24"/>
    </location>
    <ligand>
        <name>ATP</name>
        <dbReference type="ChEBI" id="CHEBI:30616"/>
    </ligand>
</feature>
<dbReference type="HAMAP" id="MF_01539">
    <property type="entry name" value="TmcAL"/>
    <property type="match status" value="1"/>
</dbReference>
<evidence type="ECO:0000256" key="3">
    <source>
        <dbReference type="HAMAP-Rule" id="MF_01539"/>
    </source>
</evidence>
<gene>
    <name evidence="3" type="primary">tmcAL</name>
    <name evidence="4" type="ORF">CYJ57_03280</name>
</gene>
<dbReference type="GO" id="GO:0005737">
    <property type="term" value="C:cytoplasm"/>
    <property type="evidence" value="ECO:0007669"/>
    <property type="project" value="UniProtKB-SubCell"/>
</dbReference>
<dbReference type="SUPFAM" id="SSF52374">
    <property type="entry name" value="Nucleotidylyl transferase"/>
    <property type="match status" value="1"/>
</dbReference>
<dbReference type="AlphaFoldDB" id="A0A2I1K1S7"/>
<keyword evidence="3" id="KW-0963">Cytoplasm</keyword>
<keyword evidence="2 3" id="KW-0819">tRNA processing</keyword>